<dbReference type="Proteomes" id="UP000199034">
    <property type="component" value="Unassembled WGS sequence"/>
</dbReference>
<dbReference type="OrthoDB" id="128043at2"/>
<dbReference type="STRING" id="1045774.SAMN05421872_11157"/>
<organism evidence="1 2">
    <name type="scientific">Nocardioides lianchengensis</name>
    <dbReference type="NCBI Taxonomy" id="1045774"/>
    <lineage>
        <taxon>Bacteria</taxon>
        <taxon>Bacillati</taxon>
        <taxon>Actinomycetota</taxon>
        <taxon>Actinomycetes</taxon>
        <taxon>Propionibacteriales</taxon>
        <taxon>Nocardioidaceae</taxon>
        <taxon>Nocardioides</taxon>
    </lineage>
</organism>
<gene>
    <name evidence="1" type="ORF">SAMN05421872_11157</name>
</gene>
<dbReference type="AlphaFoldDB" id="A0A1G6XSP2"/>
<dbReference type="RefSeq" id="WP_090859759.1">
    <property type="nucleotide sequence ID" value="NZ_FMZM01000011.1"/>
</dbReference>
<proteinExistence type="predicted"/>
<evidence type="ECO:0008006" key="3">
    <source>
        <dbReference type="Google" id="ProtNLM"/>
    </source>
</evidence>
<evidence type="ECO:0000313" key="1">
    <source>
        <dbReference type="EMBL" id="SDD81001.1"/>
    </source>
</evidence>
<keyword evidence="2" id="KW-1185">Reference proteome</keyword>
<evidence type="ECO:0000313" key="2">
    <source>
        <dbReference type="Proteomes" id="UP000199034"/>
    </source>
</evidence>
<accession>A0A1G6XSP2</accession>
<name>A0A1G6XSP2_9ACTN</name>
<reference evidence="1 2" key="1">
    <citation type="submission" date="2016-10" db="EMBL/GenBank/DDBJ databases">
        <authorList>
            <person name="de Groot N.N."/>
        </authorList>
    </citation>
    <scope>NUCLEOTIDE SEQUENCE [LARGE SCALE GENOMIC DNA]</scope>
    <source>
        <strain evidence="1 2">CGMCC 4.6858</strain>
    </source>
</reference>
<dbReference type="EMBL" id="FMZM01000011">
    <property type="protein sequence ID" value="SDD81001.1"/>
    <property type="molecule type" value="Genomic_DNA"/>
</dbReference>
<protein>
    <recommendedName>
        <fullName evidence="3">Heavy-metal-associated domain-containing protein</fullName>
    </recommendedName>
</protein>
<sequence length="299" mass="31006">MGTLARVAAFLGILALVLGAGLGLGRLVGPVDTEPVAHEDAGHDAESDAGHEADHGATAVAGLETAAGGYALHLVEDRLGTGRQRLAFHVTGPDGTPVTSYDVQHEKELHLVVVRRDLTGFQHVHPERAADGTWSVDLDLTPGVWRVLADTAPTGADPVVLGADLMVAGDFAPVPLGEQTLAASVDGYDVTLGGLLRAGVETELALTVQRGGEPVDDLEPYLGASGHLVALRAGDLGYLHVHPEEGPGPVVRFHTAFPSAGTYRLFLDFQHDGVVRTAVFTVEVDGAAEGEGGGHEHGH</sequence>